<protein>
    <submittedName>
        <fullName evidence="3">Sarcosine oxidase subunit alpha</fullName>
        <ecNumber evidence="3">1.5.3.1</ecNumber>
    </submittedName>
</protein>
<dbReference type="SUPFAM" id="SSF101790">
    <property type="entry name" value="Aminomethyltransferase beta-barrel domain"/>
    <property type="match status" value="1"/>
</dbReference>
<dbReference type="EC" id="1.5.3.1" evidence="3"/>
<dbReference type="GO" id="GO:0008115">
    <property type="term" value="F:sarcosine oxidase activity"/>
    <property type="evidence" value="ECO:0007669"/>
    <property type="project" value="UniProtKB-EC"/>
</dbReference>
<dbReference type="PANTHER" id="PTHR43757:SF2">
    <property type="entry name" value="AMINOMETHYLTRANSFERASE, MITOCHONDRIAL"/>
    <property type="match status" value="1"/>
</dbReference>
<dbReference type="InterPro" id="IPR028896">
    <property type="entry name" value="GcvT/YgfZ/DmdA"/>
</dbReference>
<dbReference type="EMBL" id="JACHBK010000002">
    <property type="protein sequence ID" value="MBB5534462.1"/>
    <property type="molecule type" value="Genomic_DNA"/>
</dbReference>
<dbReference type="SUPFAM" id="SSF103025">
    <property type="entry name" value="Folate-binding domain"/>
    <property type="match status" value="1"/>
</dbReference>
<organism evidence="3 4">
    <name type="scientific">Rhizobium giardinii</name>
    <dbReference type="NCBI Taxonomy" id="56731"/>
    <lineage>
        <taxon>Bacteria</taxon>
        <taxon>Pseudomonadati</taxon>
        <taxon>Pseudomonadota</taxon>
        <taxon>Alphaproteobacteria</taxon>
        <taxon>Hyphomicrobiales</taxon>
        <taxon>Rhizobiaceae</taxon>
        <taxon>Rhizobium/Agrobacterium group</taxon>
        <taxon>Rhizobium</taxon>
    </lineage>
</organism>
<evidence type="ECO:0000259" key="2">
    <source>
        <dbReference type="Pfam" id="PF08669"/>
    </source>
</evidence>
<accession>A0A7W8U9N2</accession>
<keyword evidence="4" id="KW-1185">Reference proteome</keyword>
<dbReference type="AlphaFoldDB" id="A0A7W8U9N2"/>
<name>A0A7W8U9N2_9HYPH</name>
<proteinExistence type="predicted"/>
<reference evidence="3 4" key="1">
    <citation type="submission" date="2020-08" db="EMBL/GenBank/DDBJ databases">
        <title>Genomic Encyclopedia of Type Strains, Phase IV (KMG-V): Genome sequencing to study the core and pangenomes of soil and plant-associated prokaryotes.</title>
        <authorList>
            <person name="Whitman W."/>
        </authorList>
    </citation>
    <scope>NUCLEOTIDE SEQUENCE [LARGE SCALE GENOMIC DNA]</scope>
    <source>
        <strain evidence="3 4">SEMIA 4084</strain>
    </source>
</reference>
<feature type="domain" description="Aminomethyltransferase C-terminal" evidence="2">
    <location>
        <begin position="81"/>
        <end position="167"/>
    </location>
</feature>
<keyword evidence="3" id="KW-0560">Oxidoreductase</keyword>
<dbReference type="PANTHER" id="PTHR43757">
    <property type="entry name" value="AMINOMETHYLTRANSFERASE"/>
    <property type="match status" value="1"/>
</dbReference>
<feature type="domain" description="GCVT N-terminal" evidence="1">
    <location>
        <begin position="2"/>
        <end position="60"/>
    </location>
</feature>
<dbReference type="InterPro" id="IPR027266">
    <property type="entry name" value="TrmE/GcvT-like"/>
</dbReference>
<dbReference type="Gene3D" id="3.30.1360.120">
    <property type="entry name" value="Probable tRNA modification gtpase trme, domain 1"/>
    <property type="match status" value="1"/>
</dbReference>
<dbReference type="Pfam" id="PF08669">
    <property type="entry name" value="GCV_T_C"/>
    <property type="match status" value="1"/>
</dbReference>
<dbReference type="InterPro" id="IPR013977">
    <property type="entry name" value="GcvT_C"/>
</dbReference>
<evidence type="ECO:0000313" key="4">
    <source>
        <dbReference type="Proteomes" id="UP000585507"/>
    </source>
</evidence>
<comment type="caution">
    <text evidence="3">The sequence shown here is derived from an EMBL/GenBank/DDBJ whole genome shotgun (WGS) entry which is preliminary data.</text>
</comment>
<dbReference type="InterPro" id="IPR029043">
    <property type="entry name" value="GcvT/YgfZ_C"/>
</dbReference>
<dbReference type="Pfam" id="PF01571">
    <property type="entry name" value="GCV_T"/>
    <property type="match status" value="1"/>
</dbReference>
<evidence type="ECO:0000259" key="1">
    <source>
        <dbReference type="Pfam" id="PF01571"/>
    </source>
</evidence>
<gene>
    <name evidence="3" type="ORF">GGD55_001133</name>
</gene>
<dbReference type="Proteomes" id="UP000585507">
    <property type="component" value="Unassembled WGS sequence"/>
</dbReference>
<dbReference type="InterPro" id="IPR006222">
    <property type="entry name" value="GCVT_N"/>
</dbReference>
<evidence type="ECO:0000313" key="3">
    <source>
        <dbReference type="EMBL" id="MBB5534462.1"/>
    </source>
</evidence>
<sequence>MGEAVADAIMEEGSAHGICAYGLEAMNVLRIEKGHVTHAEFDGRVTPDDAGFGRLVSAQKNDFIGKRLSTRYGLTAADRMQMVGLKPVETDQHIRAGAHLLREGAKASTLNDQGYVSSACHSPTLGHDIALAFLKSGRERYGERVVVWDELGGSETVAEICHPVFVDPGNTRLRG</sequence>